<organism evidence="1 2">
    <name type="scientific">Mycolicibacterium insubricum</name>
    <dbReference type="NCBI Taxonomy" id="444597"/>
    <lineage>
        <taxon>Bacteria</taxon>
        <taxon>Bacillati</taxon>
        <taxon>Actinomycetota</taxon>
        <taxon>Actinomycetes</taxon>
        <taxon>Mycobacteriales</taxon>
        <taxon>Mycobacteriaceae</taxon>
        <taxon>Mycolicibacterium</taxon>
    </lineage>
</organism>
<proteinExistence type="predicted"/>
<evidence type="ECO:0000313" key="2">
    <source>
        <dbReference type="Proteomes" id="UP000192801"/>
    </source>
</evidence>
<gene>
    <name evidence="1" type="ORF">BST26_18195</name>
</gene>
<reference evidence="1 2" key="1">
    <citation type="submission" date="2016-12" db="EMBL/GenBank/DDBJ databases">
        <title>The new phylogeny of genus Mycobacterium.</title>
        <authorList>
            <person name="Tortoli E."/>
            <person name="Trovato A."/>
            <person name="Cirillo D.M."/>
        </authorList>
    </citation>
    <scope>NUCLEOTIDE SEQUENCE [LARGE SCALE GENOMIC DNA]</scope>
    <source>
        <strain evidence="1 2">DSM 45130</strain>
    </source>
</reference>
<dbReference type="EMBL" id="MVHS01000058">
    <property type="protein sequence ID" value="ORA65726.1"/>
    <property type="molecule type" value="Genomic_DNA"/>
</dbReference>
<protein>
    <submittedName>
        <fullName evidence="1">Uncharacterized protein</fullName>
    </submittedName>
</protein>
<dbReference type="STRING" id="444597.BST26_18195"/>
<dbReference type="AlphaFoldDB" id="A0A1X0CZZ5"/>
<sequence length="119" mass="12094">MIVTGALLAESASAVDNKLNIQGGVASAFRPGPDRVAPVTLVLLLKPEPGETSAVIDVTVSAPTGESVPVQVPVPESSLGGEIGFMYTPLPFSVPVNGRYVVAVSTGTGVIELPLNVVE</sequence>
<evidence type="ECO:0000313" key="1">
    <source>
        <dbReference type="EMBL" id="ORA65726.1"/>
    </source>
</evidence>
<keyword evidence="2" id="KW-1185">Reference proteome</keyword>
<accession>A0A1X0CZZ5</accession>
<dbReference type="Proteomes" id="UP000192801">
    <property type="component" value="Unassembled WGS sequence"/>
</dbReference>
<dbReference type="RefSeq" id="WP_083032974.1">
    <property type="nucleotide sequence ID" value="NZ_AP022618.1"/>
</dbReference>
<comment type="caution">
    <text evidence="1">The sequence shown here is derived from an EMBL/GenBank/DDBJ whole genome shotgun (WGS) entry which is preliminary data.</text>
</comment>
<name>A0A1X0CZZ5_9MYCO</name>
<dbReference type="OrthoDB" id="4460609at2"/>